<evidence type="ECO:0000256" key="5">
    <source>
        <dbReference type="ARBA" id="ARBA00022490"/>
    </source>
</evidence>
<feature type="active site" description="Proton donor/acceptor" evidence="12">
    <location>
        <position position="137"/>
    </location>
</feature>
<dbReference type="EMBL" id="BAABFO010000017">
    <property type="protein sequence ID" value="GAA4337382.1"/>
    <property type="molecule type" value="Genomic_DNA"/>
</dbReference>
<sequence>MDLSRFHGVVPAMATPFTADERFDEARTRELIEDYIACGVHGISVAGSQGEFFALDEAEHLRLLEIAVETVAGRVPVYAGTGGVTTRAAVRVTKAAKAIGVDLALVITPYFVQPTQPELVEHYTAIAAATDLPVMLYNNPPRTSVNVLPATLARSMREAPTIVGIKDSSGDVTQSVEYKLLTDRRALLFSGRDTIALSLLVHGGEGTISPAANVFPRLMLKLYDAFRRGDLAEAVRISDIFAPLREAWALGSFPVVIKEAMAMAGRDAGPTRAPVRPLAADRRERLREVVERIAPHEKAA</sequence>
<evidence type="ECO:0000256" key="7">
    <source>
        <dbReference type="ARBA" id="ARBA00022915"/>
    </source>
</evidence>
<dbReference type="PROSITE" id="PS00666">
    <property type="entry name" value="DHDPS_2"/>
    <property type="match status" value="1"/>
</dbReference>
<keyword evidence="10 12" id="KW-0704">Schiff base</keyword>
<dbReference type="NCBIfam" id="TIGR00674">
    <property type="entry name" value="dapA"/>
    <property type="match status" value="1"/>
</dbReference>
<comment type="caution">
    <text evidence="12">Lacks conserved residue(s) required for the propagation of feature annotation.</text>
</comment>
<comment type="similarity">
    <text evidence="3 12 13">Belongs to the DapA family.</text>
</comment>
<evidence type="ECO:0000256" key="2">
    <source>
        <dbReference type="ARBA" id="ARBA00005120"/>
    </source>
</evidence>
<dbReference type="SMART" id="SM01130">
    <property type="entry name" value="DHDPS"/>
    <property type="match status" value="1"/>
</dbReference>
<dbReference type="InterPro" id="IPR020625">
    <property type="entry name" value="Schiff_base-form_aldolases_AS"/>
</dbReference>
<keyword evidence="7 12" id="KW-0220">Diaminopimelate biosynthesis</keyword>
<dbReference type="Proteomes" id="UP001501671">
    <property type="component" value="Unassembled WGS sequence"/>
</dbReference>
<dbReference type="InterPro" id="IPR005263">
    <property type="entry name" value="DapA"/>
</dbReference>
<dbReference type="PRINTS" id="PR00146">
    <property type="entry name" value="DHPICSNTHASE"/>
</dbReference>
<feature type="active site" description="Schiff-base intermediate with substrate" evidence="12">
    <location>
        <position position="166"/>
    </location>
</feature>
<dbReference type="InterPro" id="IPR002220">
    <property type="entry name" value="DapA-like"/>
</dbReference>
<comment type="function">
    <text evidence="1 12">Catalyzes the condensation of (S)-aspartate-beta-semialdehyde [(S)-ASA] and pyruvate to 4-hydroxy-tetrahydrodipicolinate (HTPA).</text>
</comment>
<dbReference type="Gene3D" id="3.20.20.70">
    <property type="entry name" value="Aldolase class I"/>
    <property type="match status" value="1"/>
</dbReference>
<keyword evidence="9 12" id="KW-0456">Lyase</keyword>
<dbReference type="PIRSF" id="PIRSF001365">
    <property type="entry name" value="DHDPS"/>
    <property type="match status" value="1"/>
</dbReference>
<comment type="caution">
    <text evidence="12">Was originally thought to be a dihydrodipicolinate synthase (DHDPS), catalyzing the condensation of (S)-aspartate-beta-semialdehyde [(S)-ASA] and pyruvate to dihydrodipicolinate (DHDP). However, it was shown in E.coli that the product of the enzymatic reaction is not dihydrodipicolinate but in fact (4S)-4-hydroxy-2,3,4,5-tetrahydro-(2S)-dipicolinic acid (HTPA), and that the consecutive dehydration reaction leading to DHDP is not spontaneous but catalyzed by DapB.</text>
</comment>
<evidence type="ECO:0000256" key="1">
    <source>
        <dbReference type="ARBA" id="ARBA00003294"/>
    </source>
</evidence>
<dbReference type="CDD" id="cd00408">
    <property type="entry name" value="DHDPS-like"/>
    <property type="match status" value="1"/>
</dbReference>
<comment type="caution">
    <text evidence="14">The sequence shown here is derived from an EMBL/GenBank/DDBJ whole genome shotgun (WGS) entry which is preliminary data.</text>
</comment>
<feature type="site" description="Part of a proton relay during catalysis" evidence="12">
    <location>
        <position position="48"/>
    </location>
</feature>
<comment type="pathway">
    <text evidence="2 12">Amino-acid biosynthesis; L-lysine biosynthesis via DAP pathway; (S)-tetrahydrodipicolinate from L-aspartate: step 3/4.</text>
</comment>
<evidence type="ECO:0000256" key="8">
    <source>
        <dbReference type="ARBA" id="ARBA00023154"/>
    </source>
</evidence>
<proteinExistence type="inferred from homology"/>
<dbReference type="PANTHER" id="PTHR12128:SF66">
    <property type="entry name" value="4-HYDROXY-2-OXOGLUTARATE ALDOLASE, MITOCHONDRIAL"/>
    <property type="match status" value="1"/>
</dbReference>
<keyword evidence="5 12" id="KW-0963">Cytoplasm</keyword>
<evidence type="ECO:0000256" key="11">
    <source>
        <dbReference type="ARBA" id="ARBA00047836"/>
    </source>
</evidence>
<gene>
    <name evidence="14" type="primary">dapA_5</name>
    <name evidence="12" type="synonym">dapA</name>
    <name evidence="14" type="ORF">GCM10023144_33040</name>
</gene>
<dbReference type="PANTHER" id="PTHR12128">
    <property type="entry name" value="DIHYDRODIPICOLINATE SYNTHASE"/>
    <property type="match status" value="1"/>
</dbReference>
<evidence type="ECO:0000313" key="14">
    <source>
        <dbReference type="EMBL" id="GAA4337382.1"/>
    </source>
</evidence>
<feature type="binding site" evidence="12">
    <location>
        <position position="208"/>
    </location>
    <ligand>
        <name>pyruvate</name>
        <dbReference type="ChEBI" id="CHEBI:15361"/>
    </ligand>
</feature>
<dbReference type="RefSeq" id="WP_345250973.1">
    <property type="nucleotide sequence ID" value="NZ_BAABFO010000017.1"/>
</dbReference>
<dbReference type="EC" id="4.3.3.7" evidence="4 12"/>
<comment type="subunit">
    <text evidence="12">Homotetramer; dimer of dimers.</text>
</comment>
<comment type="catalytic activity">
    <reaction evidence="11 12">
        <text>L-aspartate 4-semialdehyde + pyruvate = (2S,4S)-4-hydroxy-2,3,4,5-tetrahydrodipicolinate + H2O + H(+)</text>
        <dbReference type="Rhea" id="RHEA:34171"/>
        <dbReference type="ChEBI" id="CHEBI:15361"/>
        <dbReference type="ChEBI" id="CHEBI:15377"/>
        <dbReference type="ChEBI" id="CHEBI:15378"/>
        <dbReference type="ChEBI" id="CHEBI:67139"/>
        <dbReference type="ChEBI" id="CHEBI:537519"/>
        <dbReference type="EC" id="4.3.3.7"/>
    </reaction>
</comment>
<dbReference type="InterPro" id="IPR013785">
    <property type="entry name" value="Aldolase_TIM"/>
</dbReference>
<comment type="subcellular location">
    <subcellularLocation>
        <location evidence="12">Cytoplasm</location>
    </subcellularLocation>
</comment>
<evidence type="ECO:0000256" key="9">
    <source>
        <dbReference type="ARBA" id="ARBA00023239"/>
    </source>
</evidence>
<dbReference type="HAMAP" id="MF_00418">
    <property type="entry name" value="DapA"/>
    <property type="match status" value="1"/>
</dbReference>
<name>A0ABP8HCA2_9BURK</name>
<evidence type="ECO:0000256" key="6">
    <source>
        <dbReference type="ARBA" id="ARBA00022605"/>
    </source>
</evidence>
<dbReference type="SUPFAM" id="SSF51569">
    <property type="entry name" value="Aldolase"/>
    <property type="match status" value="1"/>
</dbReference>
<reference evidence="15" key="1">
    <citation type="journal article" date="2019" name="Int. J. Syst. Evol. Microbiol.">
        <title>The Global Catalogue of Microorganisms (GCM) 10K type strain sequencing project: providing services to taxonomists for standard genome sequencing and annotation.</title>
        <authorList>
            <consortium name="The Broad Institute Genomics Platform"/>
            <consortium name="The Broad Institute Genome Sequencing Center for Infectious Disease"/>
            <person name="Wu L."/>
            <person name="Ma J."/>
        </authorList>
    </citation>
    <scope>NUCLEOTIDE SEQUENCE [LARGE SCALE GENOMIC DNA]</scope>
    <source>
        <strain evidence="15">JCM 17666</strain>
    </source>
</reference>
<keyword evidence="8 12" id="KW-0457">Lysine biosynthesis</keyword>
<evidence type="ECO:0000256" key="10">
    <source>
        <dbReference type="ARBA" id="ARBA00023270"/>
    </source>
</evidence>
<evidence type="ECO:0000256" key="13">
    <source>
        <dbReference type="PIRNR" id="PIRNR001365"/>
    </source>
</evidence>
<organism evidence="14 15">
    <name type="scientific">Pigmentiphaga soli</name>
    <dbReference type="NCBI Taxonomy" id="1007095"/>
    <lineage>
        <taxon>Bacteria</taxon>
        <taxon>Pseudomonadati</taxon>
        <taxon>Pseudomonadota</taxon>
        <taxon>Betaproteobacteria</taxon>
        <taxon>Burkholderiales</taxon>
        <taxon>Alcaligenaceae</taxon>
        <taxon>Pigmentiphaga</taxon>
    </lineage>
</organism>
<evidence type="ECO:0000256" key="12">
    <source>
        <dbReference type="HAMAP-Rule" id="MF_00418"/>
    </source>
</evidence>
<evidence type="ECO:0000256" key="4">
    <source>
        <dbReference type="ARBA" id="ARBA00012086"/>
    </source>
</evidence>
<keyword evidence="6 12" id="KW-0028">Amino-acid biosynthesis</keyword>
<dbReference type="Pfam" id="PF00701">
    <property type="entry name" value="DHDPS"/>
    <property type="match status" value="1"/>
</dbReference>
<keyword evidence="15" id="KW-1185">Reference proteome</keyword>
<protein>
    <recommendedName>
        <fullName evidence="4 12">4-hydroxy-tetrahydrodipicolinate synthase</fullName>
        <shortName evidence="12">HTPA synthase</shortName>
        <ecNumber evidence="4 12">4.3.3.7</ecNumber>
    </recommendedName>
</protein>
<evidence type="ECO:0000313" key="15">
    <source>
        <dbReference type="Proteomes" id="UP001501671"/>
    </source>
</evidence>
<accession>A0ABP8HCA2</accession>
<evidence type="ECO:0000256" key="3">
    <source>
        <dbReference type="ARBA" id="ARBA00007592"/>
    </source>
</evidence>